<dbReference type="GO" id="GO:0003700">
    <property type="term" value="F:DNA-binding transcription factor activity"/>
    <property type="evidence" value="ECO:0007669"/>
    <property type="project" value="TreeGrafter"/>
</dbReference>
<dbReference type="Gene3D" id="3.30.1330.80">
    <property type="entry name" value="Hypothetical protein, similar to alpha- acetolactate decarboxylase, domain 2"/>
    <property type="match status" value="1"/>
</dbReference>
<dbReference type="GO" id="GO:0005634">
    <property type="term" value="C:nucleus"/>
    <property type="evidence" value="ECO:0007669"/>
    <property type="project" value="TreeGrafter"/>
</dbReference>
<protein>
    <submittedName>
        <fullName evidence="7">DNA-binding protein ESCAROLA</fullName>
    </submittedName>
</protein>
<keyword evidence="4" id="KW-0539">Nucleus</keyword>
<keyword evidence="3" id="KW-0804">Transcription</keyword>
<keyword evidence="5" id="KW-0472">Membrane</keyword>
<dbReference type="PROSITE" id="PS51742">
    <property type="entry name" value="PPC"/>
    <property type="match status" value="1"/>
</dbReference>
<keyword evidence="5" id="KW-0812">Transmembrane</keyword>
<proteinExistence type="predicted"/>
<dbReference type="PANTHER" id="PTHR31100:SF15">
    <property type="entry name" value="AT-HOOK MOTIF NUCLEAR-LOCALIZED PROTEIN 24-RELATED"/>
    <property type="match status" value="1"/>
</dbReference>
<sequence>MRAHKMEVADACDMFARKRQRGVCILSSIRTVTNINLRQWTSPGFVVTLHKRFGTLSFSGSLLLPLVASDLTIYLANGQGQVVGGSVVGILVASGLVVIMVLLLLCSSLVAWNWCCWWWWCKCRSLVRKGGGRERVGN</sequence>
<reference evidence="7" key="1">
    <citation type="journal article" date="2012" name="Nat. Biotechnol.">
        <title>Draft genome sequence of pigeonpea (Cajanus cajan), an orphan legume crop of resource-poor farmers.</title>
        <authorList>
            <person name="Varshney R.K."/>
            <person name="Chen W."/>
            <person name="Li Y."/>
            <person name="Bharti A.K."/>
            <person name="Saxena R.K."/>
            <person name="Schlueter J.A."/>
            <person name="Donoghue M.T."/>
            <person name="Azam S."/>
            <person name="Fan G."/>
            <person name="Whaley A.M."/>
            <person name="Farmer A.D."/>
            <person name="Sheridan J."/>
            <person name="Iwata A."/>
            <person name="Tuteja R."/>
            <person name="Penmetsa R.V."/>
            <person name="Wu W."/>
            <person name="Upadhyaya H.D."/>
            <person name="Yang S.P."/>
            <person name="Shah T."/>
            <person name="Saxena K.B."/>
            <person name="Michael T."/>
            <person name="McCombie W.R."/>
            <person name="Yang B."/>
            <person name="Zhang G."/>
            <person name="Yang H."/>
            <person name="Wang J."/>
            <person name="Spillane C."/>
            <person name="Cook D.R."/>
            <person name="May G.D."/>
            <person name="Xu X."/>
            <person name="Jackson S.A."/>
        </authorList>
    </citation>
    <scope>NUCLEOTIDE SEQUENCE [LARGE SCALE GENOMIC DNA]</scope>
</reference>
<dbReference type="STRING" id="3821.A0A151R3S4"/>
<dbReference type="EMBL" id="KQ484124">
    <property type="protein sequence ID" value="KYP37258.1"/>
    <property type="molecule type" value="Genomic_DNA"/>
</dbReference>
<dbReference type="Gramene" id="C.cajan_40120.t">
    <property type="protein sequence ID" value="C.cajan_40120.t.cds1"/>
    <property type="gene ID" value="C.cajan_40120"/>
</dbReference>
<feature type="domain" description="PPC" evidence="6">
    <location>
        <begin position="1"/>
        <end position="137"/>
    </location>
</feature>
<dbReference type="GO" id="GO:0010228">
    <property type="term" value="P:vegetative to reproductive phase transition of meristem"/>
    <property type="evidence" value="ECO:0007669"/>
    <property type="project" value="TreeGrafter"/>
</dbReference>
<feature type="transmembrane region" description="Helical" evidence="5">
    <location>
        <begin position="53"/>
        <end position="75"/>
    </location>
</feature>
<keyword evidence="8" id="KW-1185">Reference proteome</keyword>
<organism evidence="7 8">
    <name type="scientific">Cajanus cajan</name>
    <name type="common">Pigeon pea</name>
    <name type="synonym">Cajanus indicus</name>
    <dbReference type="NCBI Taxonomy" id="3821"/>
    <lineage>
        <taxon>Eukaryota</taxon>
        <taxon>Viridiplantae</taxon>
        <taxon>Streptophyta</taxon>
        <taxon>Embryophyta</taxon>
        <taxon>Tracheophyta</taxon>
        <taxon>Spermatophyta</taxon>
        <taxon>Magnoliopsida</taxon>
        <taxon>eudicotyledons</taxon>
        <taxon>Gunneridae</taxon>
        <taxon>Pentapetalae</taxon>
        <taxon>rosids</taxon>
        <taxon>fabids</taxon>
        <taxon>Fabales</taxon>
        <taxon>Fabaceae</taxon>
        <taxon>Papilionoideae</taxon>
        <taxon>50 kb inversion clade</taxon>
        <taxon>NPAAA clade</taxon>
        <taxon>indigoferoid/millettioid clade</taxon>
        <taxon>Phaseoleae</taxon>
        <taxon>Cajanus</taxon>
    </lineage>
</organism>
<evidence type="ECO:0000313" key="8">
    <source>
        <dbReference type="Proteomes" id="UP000075243"/>
    </source>
</evidence>
<gene>
    <name evidence="7" type="ORF">KK1_041557</name>
</gene>
<evidence type="ECO:0000313" key="7">
    <source>
        <dbReference type="EMBL" id="KYP37258.1"/>
    </source>
</evidence>
<keyword evidence="1" id="KW-0805">Transcription regulation</keyword>
<feature type="transmembrane region" description="Helical" evidence="5">
    <location>
        <begin position="87"/>
        <end position="120"/>
    </location>
</feature>
<dbReference type="Proteomes" id="UP000075243">
    <property type="component" value="Unassembled WGS sequence"/>
</dbReference>
<evidence type="ECO:0000259" key="6">
    <source>
        <dbReference type="PROSITE" id="PS51742"/>
    </source>
</evidence>
<name>A0A151R3S4_CAJCA</name>
<dbReference type="PANTHER" id="PTHR31100">
    <property type="entry name" value="AT-HOOK MOTIF NUCLEAR-LOCALIZED PROTEIN 15"/>
    <property type="match status" value="1"/>
</dbReference>
<keyword evidence="5" id="KW-1133">Transmembrane helix</keyword>
<dbReference type="SUPFAM" id="SSF117856">
    <property type="entry name" value="AF0104/ALDC/Ptd012-like"/>
    <property type="match status" value="1"/>
</dbReference>
<dbReference type="GO" id="GO:0003680">
    <property type="term" value="F:minor groove of adenine-thymine-rich DNA binding"/>
    <property type="evidence" value="ECO:0007669"/>
    <property type="project" value="InterPro"/>
</dbReference>
<dbReference type="InterPro" id="IPR014476">
    <property type="entry name" value="AHL15-29"/>
</dbReference>
<evidence type="ECO:0000256" key="3">
    <source>
        <dbReference type="ARBA" id="ARBA00023163"/>
    </source>
</evidence>
<dbReference type="InterPro" id="IPR005175">
    <property type="entry name" value="PPC_dom"/>
</dbReference>
<keyword evidence="2 7" id="KW-0238">DNA-binding</keyword>
<accession>A0A151R3S4</accession>
<evidence type="ECO:0000256" key="4">
    <source>
        <dbReference type="ARBA" id="ARBA00023242"/>
    </source>
</evidence>
<evidence type="ECO:0000256" key="2">
    <source>
        <dbReference type="ARBA" id="ARBA00023125"/>
    </source>
</evidence>
<evidence type="ECO:0000256" key="1">
    <source>
        <dbReference type="ARBA" id="ARBA00023015"/>
    </source>
</evidence>
<evidence type="ECO:0000256" key="5">
    <source>
        <dbReference type="SAM" id="Phobius"/>
    </source>
</evidence>
<dbReference type="OrthoDB" id="2156856at2759"/>
<dbReference type="Pfam" id="PF03479">
    <property type="entry name" value="PCC"/>
    <property type="match status" value="1"/>
</dbReference>
<dbReference type="AlphaFoldDB" id="A0A151R3S4"/>